<name>A0A9N9KE13_9GLOM</name>
<feature type="non-terminal residue" evidence="2">
    <location>
        <position position="1"/>
    </location>
</feature>
<reference evidence="2" key="1">
    <citation type="submission" date="2021-06" db="EMBL/GenBank/DDBJ databases">
        <authorList>
            <person name="Kallberg Y."/>
            <person name="Tangrot J."/>
            <person name="Rosling A."/>
        </authorList>
    </citation>
    <scope>NUCLEOTIDE SEQUENCE</scope>
    <source>
        <strain evidence="2">MA453B</strain>
    </source>
</reference>
<dbReference type="Proteomes" id="UP000789405">
    <property type="component" value="Unassembled WGS sequence"/>
</dbReference>
<protein>
    <submittedName>
        <fullName evidence="2">6127_t:CDS:1</fullName>
    </submittedName>
</protein>
<dbReference type="AlphaFoldDB" id="A0A9N9KE13"/>
<proteinExistence type="predicted"/>
<dbReference type="SUPFAM" id="SSF56112">
    <property type="entry name" value="Protein kinase-like (PK-like)"/>
    <property type="match status" value="1"/>
</dbReference>
<feature type="non-terminal residue" evidence="2">
    <location>
        <position position="99"/>
    </location>
</feature>
<comment type="caution">
    <text evidence="2">The sequence shown here is derived from an EMBL/GenBank/DDBJ whole genome shotgun (WGS) entry which is preliminary data.</text>
</comment>
<dbReference type="InterPro" id="IPR000719">
    <property type="entry name" value="Prot_kinase_dom"/>
</dbReference>
<evidence type="ECO:0000313" key="3">
    <source>
        <dbReference type="Proteomes" id="UP000789405"/>
    </source>
</evidence>
<dbReference type="PANTHER" id="PTHR24347">
    <property type="entry name" value="SERINE/THREONINE-PROTEIN KINASE"/>
    <property type="match status" value="1"/>
</dbReference>
<dbReference type="Gene3D" id="1.10.510.10">
    <property type="entry name" value="Transferase(Phosphotransferase) domain 1"/>
    <property type="match status" value="1"/>
</dbReference>
<dbReference type="InterPro" id="IPR011009">
    <property type="entry name" value="Kinase-like_dom_sf"/>
</dbReference>
<dbReference type="Pfam" id="PF00069">
    <property type="entry name" value="Pkinase"/>
    <property type="match status" value="1"/>
</dbReference>
<organism evidence="2 3">
    <name type="scientific">Dentiscutata erythropus</name>
    <dbReference type="NCBI Taxonomy" id="1348616"/>
    <lineage>
        <taxon>Eukaryota</taxon>
        <taxon>Fungi</taxon>
        <taxon>Fungi incertae sedis</taxon>
        <taxon>Mucoromycota</taxon>
        <taxon>Glomeromycotina</taxon>
        <taxon>Glomeromycetes</taxon>
        <taxon>Diversisporales</taxon>
        <taxon>Gigasporaceae</taxon>
        <taxon>Dentiscutata</taxon>
    </lineage>
</organism>
<dbReference type="OrthoDB" id="4062651at2759"/>
<accession>A0A9N9KE13</accession>
<dbReference type="EMBL" id="CAJVPY010060095">
    <property type="protein sequence ID" value="CAG8821005.1"/>
    <property type="molecule type" value="Genomic_DNA"/>
</dbReference>
<dbReference type="GO" id="GO:0004672">
    <property type="term" value="F:protein kinase activity"/>
    <property type="evidence" value="ECO:0007669"/>
    <property type="project" value="InterPro"/>
</dbReference>
<dbReference type="InterPro" id="IPR008271">
    <property type="entry name" value="Ser/Thr_kinase_AS"/>
</dbReference>
<sequence>YLVTDLTLDVGLLERVYEDGSYFEHDAVNIAKNITEAIAYLHDNGVIHRDLKPENILFRTIDKNPDFVITGFGLSQIIDPEKFDVLTTICVNPAYVAPE</sequence>
<dbReference type="PROSITE" id="PS00108">
    <property type="entry name" value="PROTEIN_KINASE_ST"/>
    <property type="match status" value="1"/>
</dbReference>
<evidence type="ECO:0000313" key="2">
    <source>
        <dbReference type="EMBL" id="CAG8821005.1"/>
    </source>
</evidence>
<dbReference type="PROSITE" id="PS50011">
    <property type="entry name" value="PROTEIN_KINASE_DOM"/>
    <property type="match status" value="1"/>
</dbReference>
<feature type="domain" description="Protein kinase" evidence="1">
    <location>
        <begin position="1"/>
        <end position="99"/>
    </location>
</feature>
<dbReference type="GO" id="GO:0005524">
    <property type="term" value="F:ATP binding"/>
    <property type="evidence" value="ECO:0007669"/>
    <property type="project" value="InterPro"/>
</dbReference>
<evidence type="ECO:0000259" key="1">
    <source>
        <dbReference type="PROSITE" id="PS50011"/>
    </source>
</evidence>
<gene>
    <name evidence="2" type="ORF">DERYTH_LOCUS27048</name>
</gene>
<keyword evidence="3" id="KW-1185">Reference proteome</keyword>